<dbReference type="NCBIfam" id="NF040493">
    <property type="entry name" value="TA_anti_VapB"/>
    <property type="match status" value="1"/>
</dbReference>
<protein>
    <submittedName>
        <fullName evidence="4">AbrB family transcriptional regulator</fullName>
    </submittedName>
</protein>
<sequence length="80" mass="9295">MDTAKIFWSGRSQAVRLPKEFRLDGEEVRIRRQGKAIILEPIPEDWDWLEAVTGPIDDDFVEAATEQPAEQQRPELDIFK</sequence>
<dbReference type="InterPro" id="IPR007159">
    <property type="entry name" value="SpoVT-AbrB_dom"/>
</dbReference>
<keyword evidence="2" id="KW-0238">DNA-binding</keyword>
<dbReference type="EMBL" id="BLAJ01000003">
    <property type="protein sequence ID" value="GES50726.1"/>
    <property type="molecule type" value="Genomic_DNA"/>
</dbReference>
<organism evidence="4 5">
    <name type="scientific">Rhizobium dioscoreae</name>
    <dbReference type="NCBI Taxonomy" id="2653122"/>
    <lineage>
        <taxon>Bacteria</taxon>
        <taxon>Pseudomonadati</taxon>
        <taxon>Pseudomonadota</taxon>
        <taxon>Alphaproteobacteria</taxon>
        <taxon>Hyphomicrobiales</taxon>
        <taxon>Rhizobiaceae</taxon>
        <taxon>Rhizobium/Agrobacterium group</taxon>
        <taxon>Rhizobium</taxon>
    </lineage>
</organism>
<evidence type="ECO:0000259" key="3">
    <source>
        <dbReference type="PROSITE" id="PS51740"/>
    </source>
</evidence>
<dbReference type="RefSeq" id="WP_113351342.1">
    <property type="nucleotide sequence ID" value="NZ_BLAI01000003.1"/>
</dbReference>
<dbReference type="PANTHER" id="PTHR37550:SF1">
    <property type="entry name" value="SSL1300 PROTEIN"/>
    <property type="match status" value="1"/>
</dbReference>
<dbReference type="Gene3D" id="2.10.260.10">
    <property type="match status" value="1"/>
</dbReference>
<feature type="domain" description="SpoVT-AbrB" evidence="3">
    <location>
        <begin position="4"/>
        <end position="44"/>
    </location>
</feature>
<name>A0ABQ0Z5B3_9HYPH</name>
<dbReference type="InterPro" id="IPR047976">
    <property type="entry name" value="Anti_VapB2-like"/>
</dbReference>
<evidence type="ECO:0000313" key="5">
    <source>
        <dbReference type="Proteomes" id="UP000390335"/>
    </source>
</evidence>
<dbReference type="Pfam" id="PF04014">
    <property type="entry name" value="MazE_antitoxin"/>
    <property type="match status" value="1"/>
</dbReference>
<accession>A0ABQ0Z5B3</accession>
<proteinExistence type="inferred from homology"/>
<dbReference type="SUPFAM" id="SSF89447">
    <property type="entry name" value="AbrB/MazE/MraZ-like"/>
    <property type="match status" value="1"/>
</dbReference>
<dbReference type="SMART" id="SM00966">
    <property type="entry name" value="SpoVT_AbrB"/>
    <property type="match status" value="1"/>
</dbReference>
<evidence type="ECO:0000256" key="2">
    <source>
        <dbReference type="PROSITE-ProRule" id="PRU01076"/>
    </source>
</evidence>
<dbReference type="InterPro" id="IPR037914">
    <property type="entry name" value="SpoVT-AbrB_sf"/>
</dbReference>
<dbReference type="PANTHER" id="PTHR37550">
    <property type="entry name" value="ANTITOXIN VAPB1"/>
    <property type="match status" value="1"/>
</dbReference>
<gene>
    <name evidence="4" type="ORF">RsS93_33400</name>
</gene>
<evidence type="ECO:0000256" key="1">
    <source>
        <dbReference type="ARBA" id="ARBA00007924"/>
    </source>
</evidence>
<comment type="similarity">
    <text evidence="1">Belongs to the VapB family.</text>
</comment>
<reference evidence="4 5" key="1">
    <citation type="journal article" date="2020" name="Genome Biol. Evol.">
        <title>Rhizobium dioscoreae sp. nov., a plant growth-promoting bacterium isolated from yam (Dioscorea species).</title>
        <authorList>
            <person name="Ouyabe M."/>
            <person name="Tanaka N."/>
            <person name="Shiwa Y."/>
            <person name="Fujita N."/>
            <person name="Kikuno H."/>
            <person name="Babil P."/>
            <person name="Shiwachi H."/>
        </authorList>
    </citation>
    <scope>NUCLEOTIDE SEQUENCE [LARGE SCALE GENOMIC DNA]</scope>
    <source>
        <strain evidence="4 5">S-93</strain>
    </source>
</reference>
<dbReference type="Proteomes" id="UP000390335">
    <property type="component" value="Unassembled WGS sequence"/>
</dbReference>
<keyword evidence="5" id="KW-1185">Reference proteome</keyword>
<comment type="caution">
    <text evidence="4">The sequence shown here is derived from an EMBL/GenBank/DDBJ whole genome shotgun (WGS) entry which is preliminary data.</text>
</comment>
<evidence type="ECO:0000313" key="4">
    <source>
        <dbReference type="EMBL" id="GES50726.1"/>
    </source>
</evidence>
<dbReference type="PROSITE" id="PS51740">
    <property type="entry name" value="SPOVT_ABRB"/>
    <property type="match status" value="1"/>
</dbReference>
<dbReference type="InterPro" id="IPR051734">
    <property type="entry name" value="VapB_TA_antitoxins"/>
</dbReference>